<sequence length="145" mass="16007">MAEINTVLVAFSATSIHRNLAKAALDMAEEKDARLIILNVRDKNMAEKVARVTKDQGFMGRGVVEKLAADIKRDRDELIAQRLGMVEEEAGKRGIEFETVKVKGDFVKQVIETAGMYGADVVMVASSSVVNDIEKKIDAEVYSFE</sequence>
<dbReference type="SUPFAM" id="SSF52402">
    <property type="entry name" value="Adenine nucleotide alpha hydrolases-like"/>
    <property type="match status" value="1"/>
</dbReference>
<dbReference type="AlphaFoldDB" id="A0A1L9C4Z8"/>
<dbReference type="OrthoDB" id="141935at2157"/>
<evidence type="ECO:0000313" key="3">
    <source>
        <dbReference type="EMBL" id="SMH35382.1"/>
    </source>
</evidence>
<feature type="domain" description="UspA" evidence="1">
    <location>
        <begin position="5"/>
        <end position="127"/>
    </location>
</feature>
<reference evidence="5" key="3">
    <citation type="submission" date="2017-04" db="EMBL/GenBank/DDBJ databases">
        <authorList>
            <person name="Varghese N."/>
            <person name="Submissions S."/>
        </authorList>
    </citation>
    <scope>NUCLEOTIDE SEQUENCE [LARGE SCALE GENOMIC DNA]</scope>
    <source>
        <strain evidence="5">FDF-1</strain>
    </source>
</reference>
<name>A0A1L9C4Z8_9EURY</name>
<reference evidence="3" key="2">
    <citation type="submission" date="2017-04" db="EMBL/GenBank/DDBJ databases">
        <authorList>
            <person name="Afonso C.L."/>
            <person name="Miller P.J."/>
            <person name="Scott M.A."/>
            <person name="Spackman E."/>
            <person name="Goraichik I."/>
            <person name="Dimitrov K.M."/>
            <person name="Suarez D.L."/>
            <person name="Swayne D.E."/>
        </authorList>
    </citation>
    <scope>NUCLEOTIDE SEQUENCE [LARGE SCALE GENOMIC DNA]</scope>
    <source>
        <strain evidence="3">FDF-1</strain>
    </source>
</reference>
<gene>
    <name evidence="2" type="ORF">MPF_0351</name>
    <name evidence="3" type="ORF">SAMN06264941_0985</name>
</gene>
<dbReference type="Gene3D" id="3.40.50.620">
    <property type="entry name" value="HUPs"/>
    <property type="match status" value="1"/>
</dbReference>
<evidence type="ECO:0000259" key="1">
    <source>
        <dbReference type="Pfam" id="PF00582"/>
    </source>
</evidence>
<reference evidence="2 4" key="1">
    <citation type="submission" date="2014-12" db="EMBL/GenBank/DDBJ databases">
        <title>The genome sequence of Methanohalophilus portucalensis strain FDF1.</title>
        <authorList>
            <person name="Lai M.-C."/>
            <person name="Lai S.-J."/>
        </authorList>
    </citation>
    <scope>NUCLEOTIDE SEQUENCE [LARGE SCALE GENOMIC DNA]</scope>
    <source>
        <strain evidence="2 4">FDF-1</strain>
    </source>
</reference>
<accession>A0A1L9C4Z8</accession>
<dbReference type="STRING" id="523843.SAMN06264941_0985"/>
<evidence type="ECO:0000313" key="2">
    <source>
        <dbReference type="EMBL" id="OJH49563.1"/>
    </source>
</evidence>
<organism evidence="2 4">
    <name type="scientific">Methanohalophilus portucalensis FDF-1</name>
    <dbReference type="NCBI Taxonomy" id="523843"/>
    <lineage>
        <taxon>Archaea</taxon>
        <taxon>Methanobacteriati</taxon>
        <taxon>Methanobacteriota</taxon>
        <taxon>Stenosarchaea group</taxon>
        <taxon>Methanomicrobia</taxon>
        <taxon>Methanosarcinales</taxon>
        <taxon>Methanosarcinaceae</taxon>
        <taxon>Methanohalophilus</taxon>
    </lineage>
</organism>
<dbReference type="EMBL" id="JWTK01000002">
    <property type="protein sequence ID" value="OJH49563.1"/>
    <property type="molecule type" value="Genomic_DNA"/>
</dbReference>
<dbReference type="Proteomes" id="UP000185713">
    <property type="component" value="Unassembled WGS sequence"/>
</dbReference>
<keyword evidence="5" id="KW-1185">Reference proteome</keyword>
<proteinExistence type="predicted"/>
<dbReference type="InterPro" id="IPR014729">
    <property type="entry name" value="Rossmann-like_a/b/a_fold"/>
</dbReference>
<protein>
    <submittedName>
        <fullName evidence="3">Universal stress protein family protein</fullName>
    </submittedName>
</protein>
<dbReference type="RefSeq" id="WP_072358465.1">
    <property type="nucleotide sequence ID" value="NZ_FXBN01000001.1"/>
</dbReference>
<evidence type="ECO:0000313" key="4">
    <source>
        <dbReference type="Proteomes" id="UP000185713"/>
    </source>
</evidence>
<dbReference type="Proteomes" id="UP000193969">
    <property type="component" value="Unassembled WGS sequence"/>
</dbReference>
<evidence type="ECO:0000313" key="5">
    <source>
        <dbReference type="Proteomes" id="UP000193969"/>
    </source>
</evidence>
<dbReference type="Pfam" id="PF00582">
    <property type="entry name" value="Usp"/>
    <property type="match status" value="1"/>
</dbReference>
<dbReference type="InterPro" id="IPR006016">
    <property type="entry name" value="UspA"/>
</dbReference>
<dbReference type="EMBL" id="FXBN01000001">
    <property type="protein sequence ID" value="SMH35382.1"/>
    <property type="molecule type" value="Genomic_DNA"/>
</dbReference>